<evidence type="ECO:0000256" key="4">
    <source>
        <dbReference type="SAM" id="MobiDB-lite"/>
    </source>
</evidence>
<protein>
    <submittedName>
        <fullName evidence="5">RND transporter</fullName>
    </submittedName>
</protein>
<dbReference type="EMBL" id="CP027666">
    <property type="protein sequence ID" value="AVO33480.1"/>
    <property type="molecule type" value="Genomic_DNA"/>
</dbReference>
<feature type="region of interest" description="Disordered" evidence="4">
    <location>
        <begin position="502"/>
        <end position="529"/>
    </location>
</feature>
<comment type="similarity">
    <text evidence="1 2">Belongs to the outer membrane factor (OMF) (TC 1.B.17) family.</text>
</comment>
<organism evidence="5 6">
    <name type="scientific">Ottowia oryzae</name>
    <dbReference type="NCBI Taxonomy" id="2109914"/>
    <lineage>
        <taxon>Bacteria</taxon>
        <taxon>Pseudomonadati</taxon>
        <taxon>Pseudomonadota</taxon>
        <taxon>Betaproteobacteria</taxon>
        <taxon>Burkholderiales</taxon>
        <taxon>Comamonadaceae</taxon>
        <taxon>Ottowia</taxon>
    </lineage>
</organism>
<feature type="compositionally biased region" description="Low complexity" evidence="4">
    <location>
        <begin position="516"/>
        <end position="529"/>
    </location>
</feature>
<dbReference type="GO" id="GO:0015562">
    <property type="term" value="F:efflux transmembrane transporter activity"/>
    <property type="evidence" value="ECO:0007669"/>
    <property type="project" value="InterPro"/>
</dbReference>
<dbReference type="SUPFAM" id="SSF56954">
    <property type="entry name" value="Outer membrane efflux proteins (OEP)"/>
    <property type="match status" value="1"/>
</dbReference>
<dbReference type="InterPro" id="IPR003423">
    <property type="entry name" value="OMP_efflux"/>
</dbReference>
<evidence type="ECO:0000313" key="6">
    <source>
        <dbReference type="Proteomes" id="UP000239709"/>
    </source>
</evidence>
<name>A0A2S0MCC9_9BURK</name>
<dbReference type="InterPro" id="IPR010131">
    <property type="entry name" value="MdtP/NodT-like"/>
</dbReference>
<feature type="region of interest" description="Disordered" evidence="4">
    <location>
        <begin position="130"/>
        <end position="151"/>
    </location>
</feature>
<accession>A0A2S0MCC9</accession>
<dbReference type="AlphaFoldDB" id="A0A2S0MCC9"/>
<proteinExistence type="inferred from homology"/>
<gene>
    <name evidence="5" type="ORF">C6570_03840</name>
</gene>
<evidence type="ECO:0000256" key="1">
    <source>
        <dbReference type="ARBA" id="ARBA00007613"/>
    </source>
</evidence>
<dbReference type="Gene3D" id="1.20.1600.10">
    <property type="entry name" value="Outer membrane efflux proteins (OEP)"/>
    <property type="match status" value="1"/>
</dbReference>
<keyword evidence="2" id="KW-0472">Membrane</keyword>
<dbReference type="PANTHER" id="PTHR30203">
    <property type="entry name" value="OUTER MEMBRANE CATION EFFLUX PROTEIN"/>
    <property type="match status" value="1"/>
</dbReference>
<dbReference type="PANTHER" id="PTHR30203:SF29">
    <property type="entry name" value="PROTEIN CYAE"/>
    <property type="match status" value="1"/>
</dbReference>
<sequence>MRAAFDRLSATDFFPPRTARPWRPLACAGIAPALFAAAALALTGCAATPPQPAPPLAQLAPAQWVAPLPHGGSAAQLADWWRQPGVDAALADLVEAALADAPTVAAAQARVDAARAQLGSQRAGLMPRLDGAASASRGNNSGIASGSGGAQDVSRAPIVTTLQAGLQAQWEIDLFGRQRRLVEAARARVDGADALAQSARVSLVADVAATYHGLRLCQSMLATTTADAASRGETARLARISRDAGFTAPATAALADASAADGRSRVVQQRAACDTQRKALVALTGVTESTIEQKMAVAQLPPAPTALFSIAELPADTLRQRPDVWAAERSLLAARAEIDAADAARWPALSLGGNIAALQLRSGGQHANLTTWTFGPLQLALPIWDGGRIAANQAAARAAYDEAVANYQSQVRQAVREVETALTDGAAAREREPDARAAVAGFRQQFDAMQAMYRQGMASLPDLEEARRTLLNAEIALNQVLHDRDAAGVALYRAAGGGWAPPADAGDSATSVPGGAHAAAAAPRTAKAP</sequence>
<evidence type="ECO:0000256" key="3">
    <source>
        <dbReference type="SAM" id="Coils"/>
    </source>
</evidence>
<dbReference type="OrthoDB" id="9770517at2"/>
<keyword evidence="2" id="KW-0449">Lipoprotein</keyword>
<comment type="subcellular location">
    <subcellularLocation>
        <location evidence="2">Cell membrane</location>
        <topology evidence="2">Lipid-anchor</topology>
    </subcellularLocation>
</comment>
<evidence type="ECO:0000313" key="5">
    <source>
        <dbReference type="EMBL" id="AVO33480.1"/>
    </source>
</evidence>
<feature type="coiled-coil region" evidence="3">
    <location>
        <begin position="397"/>
        <end position="424"/>
    </location>
</feature>
<evidence type="ECO:0000256" key="2">
    <source>
        <dbReference type="RuleBase" id="RU362097"/>
    </source>
</evidence>
<keyword evidence="6" id="KW-1185">Reference proteome</keyword>
<dbReference type="Gene3D" id="2.20.200.10">
    <property type="entry name" value="Outer membrane efflux proteins (OEP)"/>
    <property type="match status" value="1"/>
</dbReference>
<dbReference type="GO" id="GO:0005886">
    <property type="term" value="C:plasma membrane"/>
    <property type="evidence" value="ECO:0007669"/>
    <property type="project" value="UniProtKB-SubCell"/>
</dbReference>
<keyword evidence="3" id="KW-0175">Coiled coil</keyword>
<dbReference type="NCBIfam" id="TIGR01845">
    <property type="entry name" value="outer_NodT"/>
    <property type="match status" value="1"/>
</dbReference>
<dbReference type="KEGG" id="otk:C6570_03840"/>
<keyword evidence="2" id="KW-0564">Palmitate</keyword>
<reference evidence="5 6" key="1">
    <citation type="submission" date="2018-03" db="EMBL/GenBank/DDBJ databases">
        <title>Genome sequencing of Ottowia sp.</title>
        <authorList>
            <person name="Kim S.-J."/>
            <person name="Heo J."/>
            <person name="Kwon S.-W."/>
        </authorList>
    </citation>
    <scope>NUCLEOTIDE SEQUENCE [LARGE SCALE GENOMIC DNA]</scope>
    <source>
        <strain evidence="5 6">KADR8-3</strain>
    </source>
</reference>
<keyword evidence="2" id="KW-0812">Transmembrane</keyword>
<dbReference type="RefSeq" id="WP_106702043.1">
    <property type="nucleotide sequence ID" value="NZ_CP027666.1"/>
</dbReference>
<dbReference type="Pfam" id="PF02321">
    <property type="entry name" value="OEP"/>
    <property type="match status" value="2"/>
</dbReference>
<keyword evidence="2" id="KW-1134">Transmembrane beta strand</keyword>
<feature type="compositionally biased region" description="Low complexity" evidence="4">
    <location>
        <begin position="131"/>
        <end position="144"/>
    </location>
</feature>
<dbReference type="Proteomes" id="UP000239709">
    <property type="component" value="Chromosome"/>
</dbReference>